<dbReference type="Gene3D" id="3.90.550.10">
    <property type="entry name" value="Spore Coat Polysaccharide Biosynthesis Protein SpsA, Chain A"/>
    <property type="match status" value="1"/>
</dbReference>
<gene>
    <name evidence="1" type="ordered locus">Mpet_1351</name>
</gene>
<keyword evidence="2" id="KW-1185">Reference proteome</keyword>
<dbReference type="OrthoDB" id="46222at2157"/>
<dbReference type="Proteomes" id="UP000006565">
    <property type="component" value="Chromosome"/>
</dbReference>
<dbReference type="GeneID" id="9743820"/>
<accession>E1REU0</accession>
<dbReference type="EMBL" id="CP002117">
    <property type="protein sequence ID" value="ADN36111.1"/>
    <property type="molecule type" value="Genomic_DNA"/>
</dbReference>
<reference evidence="1 2" key="1">
    <citation type="journal article" date="2010" name="Stand. Genomic Sci.">
        <title>Complete genome sequence of Methanoplanus petrolearius type strain (SEBR 4847).</title>
        <authorList>
            <person name="Brambilla E."/>
            <person name="Djao O.D."/>
            <person name="Daligault H."/>
            <person name="Lapidus A."/>
            <person name="Lucas S."/>
            <person name="Hammon N."/>
            <person name="Nolan M."/>
            <person name="Tice H."/>
            <person name="Cheng J.F."/>
            <person name="Han C."/>
            <person name="Tapia R."/>
            <person name="Goodwin L."/>
            <person name="Pitluck S."/>
            <person name="Liolios K."/>
            <person name="Ivanova N."/>
            <person name="Mavromatis K."/>
            <person name="Mikhailova N."/>
            <person name="Pati A."/>
            <person name="Chen A."/>
            <person name="Palaniappan K."/>
            <person name="Land M."/>
            <person name="Hauser L."/>
            <person name="Chang Y.J."/>
            <person name="Jeffries C.D."/>
            <person name="Rohde M."/>
            <person name="Spring S."/>
            <person name="Sikorski J."/>
            <person name="Goker M."/>
            <person name="Woyke T."/>
            <person name="Bristow J."/>
            <person name="Eisen J.A."/>
            <person name="Markowitz V."/>
            <person name="Hugenholtz P."/>
            <person name="Kyrpides N.C."/>
            <person name="Klenk H.P."/>
        </authorList>
    </citation>
    <scope>NUCLEOTIDE SEQUENCE [LARGE SCALE GENOMIC DNA]</scope>
    <source>
        <strain evidence="2">DSM 11571 / OCM 486 / SEBR 4847</strain>
    </source>
</reference>
<organism evidence="1 2">
    <name type="scientific">Methanolacinia petrolearia (strain DSM 11571 / OCM 486 / SEBR 4847)</name>
    <name type="common">Methanoplanus petrolearius</name>
    <dbReference type="NCBI Taxonomy" id="679926"/>
    <lineage>
        <taxon>Archaea</taxon>
        <taxon>Methanobacteriati</taxon>
        <taxon>Methanobacteriota</taxon>
        <taxon>Stenosarchaea group</taxon>
        <taxon>Methanomicrobia</taxon>
        <taxon>Methanomicrobiales</taxon>
        <taxon>Methanomicrobiaceae</taxon>
        <taxon>Methanolacinia</taxon>
    </lineage>
</organism>
<name>E1REU0_METP4</name>
<protein>
    <submittedName>
        <fullName evidence="1">Uncharacterized protein</fullName>
    </submittedName>
</protein>
<proteinExistence type="predicted"/>
<dbReference type="eggNOG" id="arCOG01991">
    <property type="taxonomic scope" value="Archaea"/>
</dbReference>
<dbReference type="STRING" id="679926.Mpet_1351"/>
<dbReference type="HOGENOM" id="CLU_945315_0_0_2"/>
<sequence>MLNGVSLVIKAGFQGADMLDRQIRHIVKMLEKERFCEVILVFDATETCFIRQYSEPSKDNALKIAEILLQEGIIDKWIVVPANNLSIVEKSYDKWFNLRTTETHSIKDEPMFQQLYAFEITKGKYTLQADADVIICRRDWQHDYLKDMIEAADSSKNVVSVGFNIAHKNNDYRPYSSPASGEYVPEVRICLFKKEHFLSLRPFPNELIDGKFKLTWYRSLQQLQKEKGLVSLRGGDGRTFYIHPQNDVKKDLNFLFGVVKKVEENNIPEIQFENVDLTGTPEDWGIASPEVESP</sequence>
<evidence type="ECO:0000313" key="2">
    <source>
        <dbReference type="Proteomes" id="UP000006565"/>
    </source>
</evidence>
<dbReference type="InterPro" id="IPR029044">
    <property type="entry name" value="Nucleotide-diphossugar_trans"/>
</dbReference>
<dbReference type="AlphaFoldDB" id="E1REU0"/>
<evidence type="ECO:0000313" key="1">
    <source>
        <dbReference type="EMBL" id="ADN36111.1"/>
    </source>
</evidence>
<dbReference type="RefSeq" id="WP_013329288.1">
    <property type="nucleotide sequence ID" value="NC_014507.1"/>
</dbReference>
<dbReference type="KEGG" id="mpi:Mpet_1351"/>